<gene>
    <name evidence="1" type="ORF">QCN29_36290</name>
</gene>
<protein>
    <submittedName>
        <fullName evidence="1">Uncharacterized protein</fullName>
    </submittedName>
</protein>
<reference evidence="1 2" key="1">
    <citation type="submission" date="2023-04" db="EMBL/GenBank/DDBJ databases">
        <title>Streptomyces chengmaiensis sp. nov. isolated from the stem of mangrove plant in Hainan.</title>
        <authorList>
            <person name="Huang X."/>
            <person name="Zhou S."/>
            <person name="Chu X."/>
            <person name="Xie Y."/>
            <person name="Lin Y."/>
        </authorList>
    </citation>
    <scope>NUCLEOTIDE SEQUENCE [LARGE SCALE GENOMIC DNA]</scope>
    <source>
        <strain evidence="1 2">HNM0663</strain>
    </source>
</reference>
<proteinExistence type="predicted"/>
<name>A0ABT6HZG3_9ACTN</name>
<dbReference type="RefSeq" id="WP_279933520.1">
    <property type="nucleotide sequence ID" value="NZ_JARWBG010000110.1"/>
</dbReference>
<organism evidence="1 2">
    <name type="scientific">Streptomyces chengmaiensis</name>
    <dbReference type="NCBI Taxonomy" id="3040919"/>
    <lineage>
        <taxon>Bacteria</taxon>
        <taxon>Bacillati</taxon>
        <taxon>Actinomycetota</taxon>
        <taxon>Actinomycetes</taxon>
        <taxon>Kitasatosporales</taxon>
        <taxon>Streptomycetaceae</taxon>
        <taxon>Streptomyces</taxon>
    </lineage>
</organism>
<dbReference type="EMBL" id="JARWBG010000110">
    <property type="protein sequence ID" value="MDH2394101.1"/>
    <property type="molecule type" value="Genomic_DNA"/>
</dbReference>
<dbReference type="Proteomes" id="UP001223144">
    <property type="component" value="Unassembled WGS sequence"/>
</dbReference>
<sequence>MELSTLIDVPGERRPLVAEGEAHAVVRLLGLQADRDDEAGAVADELRGRLGLRLPAPLS</sequence>
<evidence type="ECO:0000313" key="2">
    <source>
        <dbReference type="Proteomes" id="UP001223144"/>
    </source>
</evidence>
<comment type="caution">
    <text evidence="1">The sequence shown here is derived from an EMBL/GenBank/DDBJ whole genome shotgun (WGS) entry which is preliminary data.</text>
</comment>
<accession>A0ABT6HZG3</accession>
<keyword evidence="2" id="KW-1185">Reference proteome</keyword>
<evidence type="ECO:0000313" key="1">
    <source>
        <dbReference type="EMBL" id="MDH2394101.1"/>
    </source>
</evidence>